<dbReference type="Gene3D" id="3.40.50.150">
    <property type="entry name" value="Vaccinia Virus protein VP39"/>
    <property type="match status" value="1"/>
</dbReference>
<comment type="caution">
    <text evidence="1">The sequence shown here is derived from an EMBL/GenBank/DDBJ whole genome shotgun (WGS) entry which is preliminary data.</text>
</comment>
<evidence type="ECO:0008006" key="2">
    <source>
        <dbReference type="Google" id="ProtNLM"/>
    </source>
</evidence>
<name>E6PYF3_9ZZZZ</name>
<sequence length="225" mass="26026">MSLWSEFLNNKQRTIHKWTHYFPAYEAHFSRYVNRPLLFLEIGCGRGGSTQMWKRYLGPYAQIVGIDINPECAKFAEDQIAIRIGSQSDTAFLQSVLDEFGTPDIVLDDGSHQMAHVVDTFRYLYPRTAPNGVYLVEDLHTAYWDEYGGGLRREGSFIELSKSLIDELNADWTRNQLPPTDFTRSTLSMHFYDSMIAFERGRHLPKRDVRVSGRQAILRGLLRKK</sequence>
<dbReference type="InterPro" id="IPR029063">
    <property type="entry name" value="SAM-dependent_MTases_sf"/>
</dbReference>
<proteinExistence type="predicted"/>
<gene>
    <name evidence="1" type="ORF">CARN3_0936</name>
</gene>
<dbReference type="EMBL" id="CABN01000078">
    <property type="protein sequence ID" value="CBH99962.1"/>
    <property type="molecule type" value="Genomic_DNA"/>
</dbReference>
<evidence type="ECO:0000313" key="1">
    <source>
        <dbReference type="EMBL" id="CBH99962.1"/>
    </source>
</evidence>
<dbReference type="SUPFAM" id="SSF53335">
    <property type="entry name" value="S-adenosyl-L-methionine-dependent methyltransferases"/>
    <property type="match status" value="1"/>
</dbReference>
<dbReference type="CDD" id="cd02440">
    <property type="entry name" value="AdoMet_MTases"/>
    <property type="match status" value="1"/>
</dbReference>
<organism evidence="1">
    <name type="scientific">mine drainage metagenome</name>
    <dbReference type="NCBI Taxonomy" id="410659"/>
    <lineage>
        <taxon>unclassified sequences</taxon>
        <taxon>metagenomes</taxon>
        <taxon>ecological metagenomes</taxon>
    </lineage>
</organism>
<dbReference type="AlphaFoldDB" id="E6PYF3"/>
<protein>
    <recommendedName>
        <fullName evidence="2">Demethylmacrocin O-methyltransferase</fullName>
    </recommendedName>
</protein>
<reference evidence="1" key="1">
    <citation type="submission" date="2009-10" db="EMBL/GenBank/DDBJ databases">
        <title>Diversity of trophic interactions inside an arsenic-rich microbial ecosystem.</title>
        <authorList>
            <person name="Bertin P.N."/>
            <person name="Heinrich-Salmeron A."/>
            <person name="Pelletier E."/>
            <person name="Goulhen-Chollet F."/>
            <person name="Arsene-Ploetze F."/>
            <person name="Gallien S."/>
            <person name="Calteau A."/>
            <person name="Vallenet D."/>
            <person name="Casiot C."/>
            <person name="Chane-Woon-Ming B."/>
            <person name="Giloteaux L."/>
            <person name="Barakat M."/>
            <person name="Bonnefoy V."/>
            <person name="Bruneel O."/>
            <person name="Chandler M."/>
            <person name="Cleiss J."/>
            <person name="Duran R."/>
            <person name="Elbaz-Poulichet F."/>
            <person name="Fonknechten N."/>
            <person name="Lauga B."/>
            <person name="Mornico D."/>
            <person name="Ortet P."/>
            <person name="Schaeffer C."/>
            <person name="Siguier P."/>
            <person name="Alexander Thil Smith A."/>
            <person name="Van Dorsselaer A."/>
            <person name="Weissenbach J."/>
            <person name="Medigue C."/>
            <person name="Le Paslier D."/>
        </authorList>
    </citation>
    <scope>NUCLEOTIDE SEQUENCE</scope>
</reference>
<accession>E6PYF3</accession>
<dbReference type="Pfam" id="PF13578">
    <property type="entry name" value="Methyltransf_24"/>
    <property type="match status" value="1"/>
</dbReference>